<comment type="subcellular location">
    <subcellularLocation>
        <location evidence="6">Cytoplasm</location>
    </subcellularLocation>
</comment>
<comment type="cofactor">
    <cofactor evidence="6">
        <name>Mn(2+)</name>
        <dbReference type="ChEBI" id="CHEBI:29035"/>
    </cofactor>
    <text evidence="6">Binds 2 manganese ions.</text>
</comment>
<dbReference type="GO" id="GO:0043094">
    <property type="term" value="P:metabolic compound salvage"/>
    <property type="evidence" value="ECO:0007669"/>
    <property type="project" value="UniProtKB-UniRule"/>
</dbReference>
<evidence type="ECO:0000256" key="1">
    <source>
        <dbReference type="ARBA" id="ARBA00010373"/>
    </source>
</evidence>
<dbReference type="InterPro" id="IPR006124">
    <property type="entry name" value="Metalloenzyme"/>
</dbReference>
<dbReference type="FunFam" id="3.30.70.1250:FF:000001">
    <property type="entry name" value="Phosphopentomutase"/>
    <property type="match status" value="1"/>
</dbReference>
<feature type="binding site" evidence="6">
    <location>
        <position position="325"/>
    </location>
    <ligand>
        <name>Mn(2+)</name>
        <dbReference type="ChEBI" id="CHEBI:29035"/>
        <label>1</label>
    </ligand>
</feature>
<dbReference type="PANTHER" id="PTHR21110">
    <property type="entry name" value="PHOSPHOPENTOMUTASE"/>
    <property type="match status" value="1"/>
</dbReference>
<feature type="binding site" evidence="6">
    <location>
        <position position="289"/>
    </location>
    <ligand>
        <name>Mn(2+)</name>
        <dbReference type="ChEBI" id="CHEBI:29035"/>
        <label>2</label>
    </ligand>
</feature>
<dbReference type="AlphaFoldDB" id="A0AAE3NVW6"/>
<evidence type="ECO:0000259" key="8">
    <source>
        <dbReference type="Pfam" id="PF01676"/>
    </source>
</evidence>
<dbReference type="SUPFAM" id="SSF143856">
    <property type="entry name" value="DeoB insert domain-like"/>
    <property type="match status" value="1"/>
</dbReference>
<evidence type="ECO:0000256" key="2">
    <source>
        <dbReference type="ARBA" id="ARBA00022490"/>
    </source>
</evidence>
<feature type="binding site" evidence="6">
    <location>
        <position position="284"/>
    </location>
    <ligand>
        <name>Mn(2+)</name>
        <dbReference type="ChEBI" id="CHEBI:29035"/>
        <label>2</label>
    </ligand>
</feature>
<comment type="function">
    <text evidence="6">Isomerase that catalyzes the conversion of deoxy-ribose 1-phosphate (dRib-1-P) and ribose 1-phosphate (Rib-1-P) to deoxy-ribose 5-phosphate (dRib-5-P) and ribose 5-phosphate (Rib-5-P), respectively.</text>
</comment>
<dbReference type="GO" id="GO:0006018">
    <property type="term" value="P:2-deoxyribose 1-phosphate catabolic process"/>
    <property type="evidence" value="ECO:0007669"/>
    <property type="project" value="UniProtKB-UniRule"/>
</dbReference>
<comment type="catalytic activity">
    <reaction evidence="6">
        <text>alpha-D-ribose 1-phosphate = D-ribose 5-phosphate</text>
        <dbReference type="Rhea" id="RHEA:18793"/>
        <dbReference type="ChEBI" id="CHEBI:57720"/>
        <dbReference type="ChEBI" id="CHEBI:78346"/>
        <dbReference type="EC" id="5.4.2.7"/>
    </reaction>
</comment>
<dbReference type="GO" id="GO:0000287">
    <property type="term" value="F:magnesium ion binding"/>
    <property type="evidence" value="ECO:0007669"/>
    <property type="project" value="UniProtKB-UniRule"/>
</dbReference>
<dbReference type="InterPro" id="IPR024052">
    <property type="entry name" value="Phosphopentomutase_DeoB_cap_sf"/>
</dbReference>
<comment type="pathway">
    <text evidence="6">Carbohydrate degradation; 2-deoxy-D-ribose 1-phosphate degradation; D-glyceraldehyde 3-phosphate and acetaldehyde from 2-deoxy-alpha-D-ribose 1-phosphate: step 1/2.</text>
</comment>
<dbReference type="Pfam" id="PF01676">
    <property type="entry name" value="Metalloenzyme"/>
    <property type="match status" value="1"/>
</dbReference>
<accession>A0AAE3NVW6</accession>
<dbReference type="GO" id="GO:0005829">
    <property type="term" value="C:cytosol"/>
    <property type="evidence" value="ECO:0007669"/>
    <property type="project" value="TreeGrafter"/>
</dbReference>
<name>A0AAE3NVW6_9BACT</name>
<gene>
    <name evidence="6" type="primary">deoB</name>
    <name evidence="9" type="ORF">P0M35_02640</name>
</gene>
<reference evidence="9" key="1">
    <citation type="submission" date="2023-03" db="EMBL/GenBank/DDBJ databases">
        <title>Stygiobacter electus gen. nov., sp. nov., facultatively anaerobic thermotolerant bacterium of the class Ignavibacteria from a well of Yessentuki mineral water deposit.</title>
        <authorList>
            <person name="Podosokorskaya O.A."/>
            <person name="Elcheninov A.G."/>
            <person name="Petrova N.F."/>
            <person name="Zavarzina D.G."/>
            <person name="Kublanov I.V."/>
            <person name="Merkel A.Y."/>
        </authorList>
    </citation>
    <scope>NUCLEOTIDE SEQUENCE</scope>
    <source>
        <strain evidence="9">09-Me</strain>
    </source>
</reference>
<evidence type="ECO:0000313" key="9">
    <source>
        <dbReference type="EMBL" id="MDF1611031.1"/>
    </source>
</evidence>
<sequence>MNNFIVIVLDGVGIGELPDAFKYNDQGSNTLANMAIKVNGLKLPNLEKLGLGNIAPIKGINFNNSPLASYGKMIEQSVGKDSTTGHWELGGIITTKEFPVFPNGFPKEIIDKFIAETGVKGVLGNYAASGTQIIEDLGEEHVKTGYPIVYTSADSVFQIAAHEEIIPLKKLYEICKITREKVMTNENEVGRIIARPFITLNGKFTRTTNRKDFSVTPPKMTILNYLENSNIETIAIGKVNDLFNYYGIKHQLKTKSNNEGIDKIIFANKNFNNSFIFANLVDFDVYYGHRNDAEGFHLALQEFDKRLPEILNSLDENDYLILTADHGNDPTDISTDHTREYVPLLFYNKLKKGKNLGVRNTFADVAQTIANFFKVNNDLQGNSFLNE</sequence>
<dbReference type="RefSeq" id="WP_321534796.1">
    <property type="nucleotide sequence ID" value="NZ_JARGDL010000002.1"/>
</dbReference>
<feature type="binding site" evidence="6">
    <location>
        <position position="10"/>
    </location>
    <ligand>
        <name>Mn(2+)</name>
        <dbReference type="ChEBI" id="CHEBI:29035"/>
        <label>1</label>
    </ligand>
</feature>
<evidence type="ECO:0000256" key="5">
    <source>
        <dbReference type="ARBA" id="ARBA00023235"/>
    </source>
</evidence>
<dbReference type="NCBIfam" id="TIGR01696">
    <property type="entry name" value="deoB"/>
    <property type="match status" value="1"/>
</dbReference>
<dbReference type="PIRSF" id="PIRSF001491">
    <property type="entry name" value="Ppentomutase"/>
    <property type="match status" value="1"/>
</dbReference>
<dbReference type="Proteomes" id="UP001221302">
    <property type="component" value="Unassembled WGS sequence"/>
</dbReference>
<dbReference type="InterPro" id="IPR017850">
    <property type="entry name" value="Alkaline_phosphatase_core_sf"/>
</dbReference>
<proteinExistence type="inferred from homology"/>
<comment type="similarity">
    <text evidence="1 6">Belongs to the phosphopentomutase family.</text>
</comment>
<dbReference type="EMBL" id="JARGDL010000002">
    <property type="protein sequence ID" value="MDF1611031.1"/>
    <property type="molecule type" value="Genomic_DNA"/>
</dbReference>
<dbReference type="GO" id="GO:0030145">
    <property type="term" value="F:manganese ion binding"/>
    <property type="evidence" value="ECO:0007669"/>
    <property type="project" value="UniProtKB-UniRule"/>
</dbReference>
<feature type="binding site" evidence="6">
    <location>
        <position position="326"/>
    </location>
    <ligand>
        <name>Mn(2+)</name>
        <dbReference type="ChEBI" id="CHEBI:29035"/>
        <label>1</label>
    </ligand>
</feature>
<organism evidence="9 10">
    <name type="scientific">Stygiobacter electus</name>
    <dbReference type="NCBI Taxonomy" id="3032292"/>
    <lineage>
        <taxon>Bacteria</taxon>
        <taxon>Pseudomonadati</taxon>
        <taxon>Ignavibacteriota</taxon>
        <taxon>Ignavibacteria</taxon>
        <taxon>Ignavibacteriales</taxon>
        <taxon>Melioribacteraceae</taxon>
        <taxon>Stygiobacter</taxon>
    </lineage>
</organism>
<dbReference type="GO" id="GO:0008973">
    <property type="term" value="F:phosphopentomutase activity"/>
    <property type="evidence" value="ECO:0007669"/>
    <property type="project" value="UniProtKB-UniRule"/>
</dbReference>
<dbReference type="Gene3D" id="3.30.70.1250">
    <property type="entry name" value="Phosphopentomutase"/>
    <property type="match status" value="1"/>
</dbReference>
<dbReference type="NCBIfam" id="NF003766">
    <property type="entry name" value="PRK05362.1"/>
    <property type="match status" value="1"/>
</dbReference>
<dbReference type="CDD" id="cd16009">
    <property type="entry name" value="PPM"/>
    <property type="match status" value="1"/>
</dbReference>
<evidence type="ECO:0000313" key="10">
    <source>
        <dbReference type="Proteomes" id="UP001221302"/>
    </source>
</evidence>
<feature type="binding site" evidence="6">
    <location>
        <position position="337"/>
    </location>
    <ligand>
        <name>Mn(2+)</name>
        <dbReference type="ChEBI" id="CHEBI:29035"/>
        <label>2</label>
    </ligand>
</feature>
<dbReference type="HAMAP" id="MF_00740">
    <property type="entry name" value="Phosphopentomut"/>
    <property type="match status" value="1"/>
</dbReference>
<feature type="domain" description="Metalloenzyme" evidence="8">
    <location>
        <begin position="4"/>
        <end position="376"/>
    </location>
</feature>
<keyword evidence="2 6" id="KW-0963">Cytoplasm</keyword>
<dbReference type="Gene3D" id="3.40.720.10">
    <property type="entry name" value="Alkaline Phosphatase, subunit A"/>
    <property type="match status" value="1"/>
</dbReference>
<dbReference type="EC" id="5.4.2.7" evidence="6 7"/>
<dbReference type="SUPFAM" id="SSF53649">
    <property type="entry name" value="Alkaline phosphatase-like"/>
    <property type="match status" value="1"/>
</dbReference>
<protein>
    <recommendedName>
        <fullName evidence="6 7">Phosphopentomutase</fullName>
        <ecNumber evidence="6 7">5.4.2.7</ecNumber>
    </recommendedName>
    <alternativeName>
        <fullName evidence="6">Phosphodeoxyribomutase</fullName>
    </alternativeName>
</protein>
<evidence type="ECO:0000256" key="4">
    <source>
        <dbReference type="ARBA" id="ARBA00023211"/>
    </source>
</evidence>
<keyword evidence="4 6" id="KW-0464">Manganese</keyword>
<keyword evidence="5 6" id="KW-0413">Isomerase</keyword>
<evidence type="ECO:0000256" key="6">
    <source>
        <dbReference type="HAMAP-Rule" id="MF_00740"/>
    </source>
</evidence>
<dbReference type="InterPro" id="IPR010045">
    <property type="entry name" value="DeoB"/>
</dbReference>
<keyword evidence="10" id="KW-1185">Reference proteome</keyword>
<comment type="caution">
    <text evidence="9">The sequence shown here is derived from an EMBL/GenBank/DDBJ whole genome shotgun (WGS) entry which is preliminary data.</text>
</comment>
<keyword evidence="3 6" id="KW-0479">Metal-binding</keyword>
<comment type="catalytic activity">
    <reaction evidence="6">
        <text>2-deoxy-alpha-D-ribose 1-phosphate = 2-deoxy-D-ribose 5-phosphate</text>
        <dbReference type="Rhea" id="RHEA:27658"/>
        <dbReference type="ChEBI" id="CHEBI:57259"/>
        <dbReference type="ChEBI" id="CHEBI:62877"/>
        <dbReference type="EC" id="5.4.2.7"/>
    </reaction>
</comment>
<evidence type="ECO:0000256" key="3">
    <source>
        <dbReference type="ARBA" id="ARBA00022723"/>
    </source>
</evidence>
<dbReference type="GO" id="GO:0009117">
    <property type="term" value="P:nucleotide metabolic process"/>
    <property type="evidence" value="ECO:0007669"/>
    <property type="project" value="UniProtKB-UniRule"/>
</dbReference>
<dbReference type="PANTHER" id="PTHR21110:SF0">
    <property type="entry name" value="PHOSPHOPENTOMUTASE"/>
    <property type="match status" value="1"/>
</dbReference>
<evidence type="ECO:0000256" key="7">
    <source>
        <dbReference type="NCBIfam" id="TIGR01696"/>
    </source>
</evidence>